<feature type="transmembrane region" description="Helical" evidence="4">
    <location>
        <begin position="181"/>
        <end position="201"/>
    </location>
</feature>
<reference evidence="7 8" key="1">
    <citation type="submission" date="2017-12" db="EMBL/GenBank/DDBJ databases">
        <title>Sequencing, de novo assembly and annotation of complete genome of a new Thraustochytrid species, strain FCC1311.</title>
        <authorList>
            <person name="Sedici K."/>
            <person name="Godart F."/>
            <person name="Aiese Cigliano R."/>
            <person name="Sanseverino W."/>
            <person name="Barakat M."/>
            <person name="Ortet P."/>
            <person name="Marechal E."/>
            <person name="Cagnac O."/>
            <person name="Amato A."/>
        </authorList>
    </citation>
    <scope>NUCLEOTIDE SEQUENCE [LARGE SCALE GENOMIC DNA]</scope>
</reference>
<dbReference type="GO" id="GO:0010960">
    <property type="term" value="P:magnesium ion homeostasis"/>
    <property type="evidence" value="ECO:0007669"/>
    <property type="project" value="InterPro"/>
</dbReference>
<evidence type="ECO:0000256" key="2">
    <source>
        <dbReference type="PROSITE-ProRule" id="PRU01193"/>
    </source>
</evidence>
<dbReference type="PANTHER" id="PTHR12064">
    <property type="entry name" value="METAL TRANSPORTER CNNM"/>
    <property type="match status" value="1"/>
</dbReference>
<dbReference type="PROSITE" id="PS51846">
    <property type="entry name" value="CNNM"/>
    <property type="match status" value="1"/>
</dbReference>
<feature type="transmembrane region" description="Helical" evidence="4">
    <location>
        <begin position="66"/>
        <end position="86"/>
    </location>
</feature>
<feature type="region of interest" description="Disordered" evidence="3">
    <location>
        <begin position="466"/>
        <end position="561"/>
    </location>
</feature>
<dbReference type="Proteomes" id="UP000241890">
    <property type="component" value="Unassembled WGS sequence"/>
</dbReference>
<feature type="compositionally biased region" description="Polar residues" evidence="3">
    <location>
        <begin position="515"/>
        <end position="532"/>
    </location>
</feature>
<evidence type="ECO:0000313" key="8">
    <source>
        <dbReference type="Proteomes" id="UP000241890"/>
    </source>
</evidence>
<protein>
    <submittedName>
        <fullName evidence="7">DUF21 domain-containing protein At5g52790</fullName>
    </submittedName>
</protein>
<keyword evidence="5" id="KW-0732">Signal</keyword>
<evidence type="ECO:0000256" key="1">
    <source>
        <dbReference type="ARBA" id="ARBA00022737"/>
    </source>
</evidence>
<keyword evidence="2 4" id="KW-1133">Transmembrane helix</keyword>
<dbReference type="InterPro" id="IPR046342">
    <property type="entry name" value="CBS_dom_sf"/>
</dbReference>
<sequence>MRDAWARAALWAAVAAACASTAAAGGGGGDAKGASSTVAAAAAAKAADDGDCGNEDSWLPPDDPDFLPYVVASVFLVLMGGTMSGLQAGMMQLDRPALQTLRETGSPVLLRLLDMLEPLIRKRHMLLVTLLISNAVAMEALPIFLDVLVPKAVAIVLSVSMVLLFGEIVPQAMCLRWPGELSCMCTPLVWALLVLFFPIVYPIARLLDYLLGEEHHATYSRAGLGELARQQGKLTGHGVLEDDELDIITGTLELHDKKADQLCVPLDHAFKLSYTDKLTDKVLRDILDHGHSRIPIWKDSPSNIIGLLLVKHLIRIDPETEIQVSDLQIMPILVVDQHVSLFALLRRFRTGTSHMAAIKRNPGPAPASPLAPDTSARASHVKDVSEIGLITRPRSTTESEDLIQVSTLHQTPIETIGILTLEDVIEELLKHDIEDETDRWVPVNEELDQRISKVRSLRDHLLSSLEQGTQQVSQRHNASAFNTTGHTTGTQGERDSLLRGSSRNSESEDFDEATSGGNRPSSISYGSLNEFNASISAVSSRGSSAEPYDSPRSTNDGGGGTVLRMLQQ</sequence>
<dbReference type="GO" id="GO:0030026">
    <property type="term" value="P:intracellular manganese ion homeostasis"/>
    <property type="evidence" value="ECO:0007669"/>
    <property type="project" value="TreeGrafter"/>
</dbReference>
<keyword evidence="2 4" id="KW-0472">Membrane</keyword>
<dbReference type="InParanoid" id="A0A2R5GF23"/>
<keyword evidence="1" id="KW-0677">Repeat</keyword>
<feature type="compositionally biased region" description="Polar residues" evidence="3">
    <location>
        <begin position="466"/>
        <end position="491"/>
    </location>
</feature>
<dbReference type="AlphaFoldDB" id="A0A2R5GF23"/>
<organism evidence="7 8">
    <name type="scientific">Hondaea fermentalgiana</name>
    <dbReference type="NCBI Taxonomy" id="2315210"/>
    <lineage>
        <taxon>Eukaryota</taxon>
        <taxon>Sar</taxon>
        <taxon>Stramenopiles</taxon>
        <taxon>Bigyra</taxon>
        <taxon>Labyrinthulomycetes</taxon>
        <taxon>Thraustochytrida</taxon>
        <taxon>Thraustochytriidae</taxon>
        <taxon>Hondaea</taxon>
    </lineage>
</organism>
<dbReference type="PROSITE" id="PS51257">
    <property type="entry name" value="PROKAR_LIPOPROTEIN"/>
    <property type="match status" value="1"/>
</dbReference>
<evidence type="ECO:0000313" key="7">
    <source>
        <dbReference type="EMBL" id="GBG29520.1"/>
    </source>
</evidence>
<proteinExistence type="predicted"/>
<feature type="compositionally biased region" description="Low complexity" evidence="3">
    <location>
        <begin position="533"/>
        <end position="545"/>
    </location>
</feature>
<dbReference type="GO" id="GO:0016020">
    <property type="term" value="C:membrane"/>
    <property type="evidence" value="ECO:0007669"/>
    <property type="project" value="UniProtKB-UniRule"/>
</dbReference>
<feature type="domain" description="CNNM transmembrane" evidence="6">
    <location>
        <begin position="62"/>
        <end position="244"/>
    </location>
</feature>
<evidence type="ECO:0000256" key="3">
    <source>
        <dbReference type="SAM" id="MobiDB-lite"/>
    </source>
</evidence>
<evidence type="ECO:0000256" key="5">
    <source>
        <dbReference type="SAM" id="SignalP"/>
    </source>
</evidence>
<keyword evidence="2 4" id="KW-0812">Transmembrane</keyword>
<dbReference type="OrthoDB" id="5353557at2759"/>
<feature type="chain" id="PRO_5015361109" evidence="5">
    <location>
        <begin position="25"/>
        <end position="568"/>
    </location>
</feature>
<accession>A0A2R5GF23</accession>
<feature type="signal peptide" evidence="5">
    <location>
        <begin position="1"/>
        <end position="24"/>
    </location>
</feature>
<evidence type="ECO:0000256" key="4">
    <source>
        <dbReference type="SAM" id="Phobius"/>
    </source>
</evidence>
<keyword evidence="8" id="KW-1185">Reference proteome</keyword>
<dbReference type="GO" id="GO:0005737">
    <property type="term" value="C:cytoplasm"/>
    <property type="evidence" value="ECO:0007669"/>
    <property type="project" value="TreeGrafter"/>
</dbReference>
<dbReference type="SUPFAM" id="SSF54631">
    <property type="entry name" value="CBS-domain pair"/>
    <property type="match status" value="1"/>
</dbReference>
<evidence type="ECO:0000259" key="6">
    <source>
        <dbReference type="PROSITE" id="PS51846"/>
    </source>
</evidence>
<dbReference type="InterPro" id="IPR002550">
    <property type="entry name" value="CNNM"/>
</dbReference>
<dbReference type="Pfam" id="PF01595">
    <property type="entry name" value="CNNM"/>
    <property type="match status" value="1"/>
</dbReference>
<comment type="caution">
    <text evidence="7">The sequence shown here is derived from an EMBL/GenBank/DDBJ whole genome shotgun (WGS) entry which is preliminary data.</text>
</comment>
<dbReference type="PANTHER" id="PTHR12064:SF97">
    <property type="entry name" value="METAL TRANSPORTER CNNM-5"/>
    <property type="match status" value="1"/>
</dbReference>
<dbReference type="Gene3D" id="3.10.580.10">
    <property type="entry name" value="CBS-domain"/>
    <property type="match status" value="1"/>
</dbReference>
<feature type="transmembrane region" description="Helical" evidence="4">
    <location>
        <begin position="125"/>
        <end position="145"/>
    </location>
</feature>
<dbReference type="EMBL" id="BEYU01000059">
    <property type="protein sequence ID" value="GBG29520.1"/>
    <property type="molecule type" value="Genomic_DNA"/>
</dbReference>
<gene>
    <name evidence="7" type="ORF">FCC1311_057412</name>
</gene>
<name>A0A2R5GF23_9STRA</name>
<feature type="transmembrane region" description="Helical" evidence="4">
    <location>
        <begin position="151"/>
        <end position="169"/>
    </location>
</feature>
<dbReference type="InterPro" id="IPR045095">
    <property type="entry name" value="ACDP"/>
</dbReference>